<protein>
    <submittedName>
        <fullName evidence="1">Uncharacterized protein</fullName>
    </submittedName>
</protein>
<name>A0A6M3K2D8_9ZZZZ</name>
<dbReference type="AlphaFoldDB" id="A0A6M3K2D8"/>
<proteinExistence type="predicted"/>
<gene>
    <name evidence="1" type="ORF">MM415A01708_0014</name>
</gene>
<sequence>MSYITKITIAVEKSDIILLLDVIEAYKWERNIESATKRIRFAVERWEGK</sequence>
<evidence type="ECO:0000313" key="1">
    <source>
        <dbReference type="EMBL" id="QJA75791.1"/>
    </source>
</evidence>
<accession>A0A6M3K2D8</accession>
<dbReference type="EMBL" id="MT142185">
    <property type="protein sequence ID" value="QJA75791.1"/>
    <property type="molecule type" value="Genomic_DNA"/>
</dbReference>
<reference evidence="1" key="1">
    <citation type="submission" date="2020-03" db="EMBL/GenBank/DDBJ databases">
        <title>The deep terrestrial virosphere.</title>
        <authorList>
            <person name="Holmfeldt K."/>
            <person name="Nilsson E."/>
            <person name="Simone D."/>
            <person name="Lopez-Fernandez M."/>
            <person name="Wu X."/>
            <person name="de Brujin I."/>
            <person name="Lundin D."/>
            <person name="Andersson A."/>
            <person name="Bertilsson S."/>
            <person name="Dopson M."/>
        </authorList>
    </citation>
    <scope>NUCLEOTIDE SEQUENCE</scope>
    <source>
        <strain evidence="1">MM415A01708</strain>
    </source>
</reference>
<organism evidence="1">
    <name type="scientific">viral metagenome</name>
    <dbReference type="NCBI Taxonomy" id="1070528"/>
    <lineage>
        <taxon>unclassified sequences</taxon>
        <taxon>metagenomes</taxon>
        <taxon>organismal metagenomes</taxon>
    </lineage>
</organism>